<dbReference type="Proteomes" id="UP000681722">
    <property type="component" value="Unassembled WGS sequence"/>
</dbReference>
<reference evidence="8" key="1">
    <citation type="submission" date="2021-02" db="EMBL/GenBank/DDBJ databases">
        <authorList>
            <person name="Nowell W R."/>
        </authorList>
    </citation>
    <scope>NUCLEOTIDE SEQUENCE</scope>
</reference>
<dbReference type="OrthoDB" id="288203at2759"/>
<keyword evidence="4 6" id="KW-0472">Membrane</keyword>
<feature type="transmembrane region" description="Helical" evidence="6">
    <location>
        <begin position="390"/>
        <end position="407"/>
    </location>
</feature>
<name>A0A813WRQ8_9BILA</name>
<evidence type="ECO:0000256" key="2">
    <source>
        <dbReference type="ARBA" id="ARBA00022692"/>
    </source>
</evidence>
<dbReference type="PANTHER" id="PTHR11814">
    <property type="entry name" value="SULFATE TRANSPORTER"/>
    <property type="match status" value="1"/>
</dbReference>
<dbReference type="Gene3D" id="3.30.750.24">
    <property type="entry name" value="STAS domain"/>
    <property type="match status" value="1"/>
</dbReference>
<evidence type="ECO:0000259" key="7">
    <source>
        <dbReference type="PROSITE" id="PS50801"/>
    </source>
</evidence>
<dbReference type="EMBL" id="CAJNOQ010001022">
    <property type="protein sequence ID" value="CAF0861192.1"/>
    <property type="molecule type" value="Genomic_DNA"/>
</dbReference>
<keyword evidence="3 6" id="KW-1133">Transmembrane helix</keyword>
<keyword evidence="10" id="KW-1185">Reference proteome</keyword>
<feature type="transmembrane region" description="Helical" evidence="6">
    <location>
        <begin position="445"/>
        <end position="470"/>
    </location>
</feature>
<feature type="transmembrane region" description="Helical" evidence="6">
    <location>
        <begin position="313"/>
        <end position="333"/>
    </location>
</feature>
<evidence type="ECO:0000256" key="6">
    <source>
        <dbReference type="SAM" id="Phobius"/>
    </source>
</evidence>
<feature type="domain" description="STAS" evidence="7">
    <location>
        <begin position="503"/>
        <end position="643"/>
    </location>
</feature>
<dbReference type="Pfam" id="PF01740">
    <property type="entry name" value="STAS"/>
    <property type="match status" value="1"/>
</dbReference>
<feature type="transmembrane region" description="Helical" evidence="6">
    <location>
        <begin position="284"/>
        <end position="301"/>
    </location>
</feature>
<dbReference type="AlphaFoldDB" id="A0A813WRQ8"/>
<keyword evidence="2 6" id="KW-0812">Transmembrane</keyword>
<dbReference type="PROSITE" id="PS50801">
    <property type="entry name" value="STAS"/>
    <property type="match status" value="1"/>
</dbReference>
<accession>A0A813WRQ8</accession>
<evidence type="ECO:0000313" key="10">
    <source>
        <dbReference type="Proteomes" id="UP000663829"/>
    </source>
</evidence>
<evidence type="ECO:0000313" key="9">
    <source>
        <dbReference type="EMBL" id="CAF3648842.1"/>
    </source>
</evidence>
<dbReference type="InterPro" id="IPR011547">
    <property type="entry name" value="SLC26A/SulP_dom"/>
</dbReference>
<evidence type="ECO:0000256" key="5">
    <source>
        <dbReference type="SAM" id="MobiDB-lite"/>
    </source>
</evidence>
<evidence type="ECO:0000313" key="8">
    <source>
        <dbReference type="EMBL" id="CAF0861192.1"/>
    </source>
</evidence>
<evidence type="ECO:0000256" key="4">
    <source>
        <dbReference type="ARBA" id="ARBA00023136"/>
    </source>
</evidence>
<dbReference type="InterPro" id="IPR001902">
    <property type="entry name" value="SLC26A/SulP_fam"/>
</dbReference>
<dbReference type="Pfam" id="PF00916">
    <property type="entry name" value="Sulfate_transp"/>
    <property type="match status" value="1"/>
</dbReference>
<dbReference type="InterPro" id="IPR036513">
    <property type="entry name" value="STAS_dom_sf"/>
</dbReference>
<proteinExistence type="predicted"/>
<feature type="transmembrane region" description="Helical" evidence="6">
    <location>
        <begin position="121"/>
        <end position="144"/>
    </location>
</feature>
<dbReference type="SUPFAM" id="SSF52091">
    <property type="entry name" value="SpoIIaa-like"/>
    <property type="match status" value="1"/>
</dbReference>
<dbReference type="InterPro" id="IPR002645">
    <property type="entry name" value="STAS_dom"/>
</dbReference>
<protein>
    <recommendedName>
        <fullName evidence="7">STAS domain-containing protein</fullName>
    </recommendedName>
</protein>
<comment type="subcellular location">
    <subcellularLocation>
        <location evidence="1">Membrane</location>
        <topology evidence="1">Multi-pass membrane protein</topology>
    </subcellularLocation>
</comment>
<evidence type="ECO:0000256" key="1">
    <source>
        <dbReference type="ARBA" id="ARBA00004141"/>
    </source>
</evidence>
<feature type="transmembrane region" description="Helical" evidence="6">
    <location>
        <begin position="413"/>
        <end position="433"/>
    </location>
</feature>
<gene>
    <name evidence="8" type="ORF">GPM918_LOCUS6596</name>
    <name evidence="9" type="ORF">SRO942_LOCUS6596</name>
</gene>
<feature type="transmembrane region" description="Helical" evidence="6">
    <location>
        <begin position="212"/>
        <end position="232"/>
    </location>
</feature>
<dbReference type="Proteomes" id="UP000663829">
    <property type="component" value="Unassembled WGS sequence"/>
</dbReference>
<feature type="region of interest" description="Disordered" evidence="5">
    <location>
        <begin position="1"/>
        <end position="26"/>
    </location>
</feature>
<dbReference type="CDD" id="cd07042">
    <property type="entry name" value="STAS_SulP_like_sulfate_transporter"/>
    <property type="match status" value="1"/>
</dbReference>
<organism evidence="8 10">
    <name type="scientific">Didymodactylos carnosus</name>
    <dbReference type="NCBI Taxonomy" id="1234261"/>
    <lineage>
        <taxon>Eukaryota</taxon>
        <taxon>Metazoa</taxon>
        <taxon>Spiralia</taxon>
        <taxon>Gnathifera</taxon>
        <taxon>Rotifera</taxon>
        <taxon>Eurotatoria</taxon>
        <taxon>Bdelloidea</taxon>
        <taxon>Philodinida</taxon>
        <taxon>Philodinidae</taxon>
        <taxon>Didymodactylos</taxon>
    </lineage>
</organism>
<feature type="compositionally biased region" description="Polar residues" evidence="5">
    <location>
        <begin position="1"/>
        <end position="10"/>
    </location>
</feature>
<sequence length="671" mass="74969">MSNENGNSESRIPFVNTHASVPSSSSNRYTENRRIVSLSSFIEHHGINRDKNELTTLKKLKKSIRHHCDFTFIGILNSILNRIPFIRCLIEYDLRKNIFGDLVSGFTVGVMHIPQGMAYGILTSLPSVFGLYVSFFPVIMYMIFGTCRHLSIGTFAVISLMVAASIDTALIKMNFSSTTPNTSFTNYTSELNSTSSIIVDDDYPLLSQKIEIAAALALIVGFVQLGFTTVYLTEPFISGFTTGAAVHVFSSQLPALFGLKSPKVQGAWKIPKFYIKIFKTLPNVNFMSITIAFTSIILLYTAKQLNEKYKKKIRVIVPCELLLIIIVSTAVSISMAKVFSRKHNYKVSSNQELLAYGIANVFSSFFKCYPCSGSLSRSVVQEGSGGKSQLVGGISCILLGIVIVALTPLFHDLPLACLAAIIVVNLKGLLFQVKDFCYYYRISKLECILWTITFVTVILFDVDIGLYAGVSTSFILNTIRTQKPRFVTLGILDDVPVYKDADLFPTAVQYPGIKILRFDESLYACNAPFFKRKFYTLLNIDTKQKNLFECHHCTSSNEDREAAEEKKVKYKFVILDCSPFNFIDTTGVKLLIQLYNDLKKRNINLYLCECRSEIRRTLELMKFSEKTDPDIMFVTTNDAVHVANAAMKNSGATVISHVKKTRILPALLAGG</sequence>
<dbReference type="GO" id="GO:0055085">
    <property type="term" value="P:transmembrane transport"/>
    <property type="evidence" value="ECO:0007669"/>
    <property type="project" value="InterPro"/>
</dbReference>
<evidence type="ECO:0000256" key="3">
    <source>
        <dbReference type="ARBA" id="ARBA00022989"/>
    </source>
</evidence>
<feature type="transmembrane region" description="Helical" evidence="6">
    <location>
        <begin position="150"/>
        <end position="171"/>
    </location>
</feature>
<comment type="caution">
    <text evidence="8">The sequence shown here is derived from an EMBL/GenBank/DDBJ whole genome shotgun (WGS) entry which is preliminary data.</text>
</comment>
<feature type="compositionally biased region" description="Polar residues" evidence="5">
    <location>
        <begin position="17"/>
        <end position="26"/>
    </location>
</feature>
<dbReference type="EMBL" id="CAJOBC010001022">
    <property type="protein sequence ID" value="CAF3648842.1"/>
    <property type="molecule type" value="Genomic_DNA"/>
</dbReference>
<dbReference type="GO" id="GO:0016020">
    <property type="term" value="C:membrane"/>
    <property type="evidence" value="ECO:0007669"/>
    <property type="project" value="UniProtKB-SubCell"/>
</dbReference>